<protein>
    <submittedName>
        <fullName evidence="1">Uncharacterized protein</fullName>
    </submittedName>
</protein>
<gene>
    <name evidence="1" type="ORF">MU516_12965</name>
</gene>
<organism evidence="1 2">
    <name type="scientific">Paracoccus maritimus</name>
    <dbReference type="NCBI Taxonomy" id="2933292"/>
    <lineage>
        <taxon>Bacteria</taxon>
        <taxon>Pseudomonadati</taxon>
        <taxon>Pseudomonadota</taxon>
        <taxon>Alphaproteobacteria</taxon>
        <taxon>Rhodobacterales</taxon>
        <taxon>Paracoccaceae</taxon>
        <taxon>Paracoccus</taxon>
    </lineage>
</organism>
<evidence type="ECO:0000313" key="2">
    <source>
        <dbReference type="Proteomes" id="UP001320702"/>
    </source>
</evidence>
<dbReference type="RefSeq" id="WP_260277647.1">
    <property type="nucleotide sequence ID" value="NZ_JANAVZ010000007.1"/>
</dbReference>
<dbReference type="Proteomes" id="UP001320702">
    <property type="component" value="Unassembled WGS sequence"/>
</dbReference>
<proteinExistence type="predicted"/>
<name>A0ABT2KB66_9RHOB</name>
<evidence type="ECO:0000313" key="1">
    <source>
        <dbReference type="EMBL" id="MCT4333775.1"/>
    </source>
</evidence>
<dbReference type="EMBL" id="JANAVZ010000007">
    <property type="protein sequence ID" value="MCT4333775.1"/>
    <property type="molecule type" value="Genomic_DNA"/>
</dbReference>
<comment type="caution">
    <text evidence="1">The sequence shown here is derived from an EMBL/GenBank/DDBJ whole genome shotgun (WGS) entry which is preliminary data.</text>
</comment>
<reference evidence="1 2" key="1">
    <citation type="submission" date="2022-04" db="EMBL/GenBank/DDBJ databases">
        <title>Paracoccus sp. YLB-12 draft genome sequence.</title>
        <authorList>
            <person name="Yu L."/>
        </authorList>
    </citation>
    <scope>NUCLEOTIDE SEQUENCE [LARGE SCALE GENOMIC DNA]</scope>
    <source>
        <strain evidence="1 2">YLB-12</strain>
    </source>
</reference>
<sequence length="62" mass="6407">MANRPSAITPNELAGYAKVMREAGQSDWSVSVEKPDGTKIVIAVGQTGSNGGSDMDKLLGLS</sequence>
<accession>A0ABT2KB66</accession>
<keyword evidence="2" id="KW-1185">Reference proteome</keyword>